<organism evidence="2 3">
    <name type="scientific">candidate division TA06 bacterium</name>
    <dbReference type="NCBI Taxonomy" id="2250710"/>
    <lineage>
        <taxon>Bacteria</taxon>
        <taxon>Bacteria division TA06</taxon>
    </lineage>
</organism>
<dbReference type="Proteomes" id="UP000315525">
    <property type="component" value="Unassembled WGS sequence"/>
</dbReference>
<dbReference type="InterPro" id="IPR001109">
    <property type="entry name" value="Hydrogenase_HupF/HypC"/>
</dbReference>
<dbReference type="Gene3D" id="2.30.30.140">
    <property type="match status" value="1"/>
</dbReference>
<dbReference type="AlphaFoldDB" id="A0A523USU4"/>
<dbReference type="GO" id="GO:1902670">
    <property type="term" value="F:carbon dioxide binding"/>
    <property type="evidence" value="ECO:0007669"/>
    <property type="project" value="TreeGrafter"/>
</dbReference>
<sequence length="74" mass="8043">MCLGIPAKITKIEGSKAEGEIGGLKREVDLSIIEGVKIGDYVILHAGFAIEKLDEKEAEETLQLLREISESMGE</sequence>
<dbReference type="EMBL" id="SOJN01000079">
    <property type="protein sequence ID" value="TET45622.1"/>
    <property type="molecule type" value="Genomic_DNA"/>
</dbReference>
<comment type="caution">
    <text evidence="2">The sequence shown here is derived from an EMBL/GenBank/DDBJ whole genome shotgun (WGS) entry which is preliminary data.</text>
</comment>
<dbReference type="PRINTS" id="PR00445">
    <property type="entry name" value="HUPFHYPC"/>
</dbReference>
<dbReference type="PANTHER" id="PTHR35177:SF2">
    <property type="entry name" value="HYDROGENASE MATURATION FACTOR HYBG"/>
    <property type="match status" value="1"/>
</dbReference>
<evidence type="ECO:0000313" key="3">
    <source>
        <dbReference type="Proteomes" id="UP000315525"/>
    </source>
</evidence>
<dbReference type="PROSITE" id="PS01097">
    <property type="entry name" value="HUPF_HYPC"/>
    <property type="match status" value="1"/>
</dbReference>
<dbReference type="SUPFAM" id="SSF159127">
    <property type="entry name" value="HupF/HypC-like"/>
    <property type="match status" value="1"/>
</dbReference>
<dbReference type="GO" id="GO:0005506">
    <property type="term" value="F:iron ion binding"/>
    <property type="evidence" value="ECO:0007669"/>
    <property type="project" value="TreeGrafter"/>
</dbReference>
<dbReference type="PANTHER" id="PTHR35177">
    <property type="entry name" value="HYDROGENASE MATURATION FACTOR HYBG"/>
    <property type="match status" value="1"/>
</dbReference>
<dbReference type="FunFam" id="2.30.30.140:FF:000022">
    <property type="entry name" value="Hydrogenase assembly chaperone HybG"/>
    <property type="match status" value="1"/>
</dbReference>
<dbReference type="GO" id="GO:0051604">
    <property type="term" value="P:protein maturation"/>
    <property type="evidence" value="ECO:0007669"/>
    <property type="project" value="TreeGrafter"/>
</dbReference>
<dbReference type="NCBIfam" id="TIGR00074">
    <property type="entry name" value="hypC_hupF"/>
    <property type="match status" value="1"/>
</dbReference>
<gene>
    <name evidence="2" type="ORF">E3J62_06980</name>
</gene>
<evidence type="ECO:0000256" key="1">
    <source>
        <dbReference type="ARBA" id="ARBA00006018"/>
    </source>
</evidence>
<evidence type="ECO:0000313" key="2">
    <source>
        <dbReference type="EMBL" id="TET45622.1"/>
    </source>
</evidence>
<comment type="similarity">
    <text evidence="1">Belongs to the HupF/HypC family.</text>
</comment>
<protein>
    <submittedName>
        <fullName evidence="2">HypC/HybG/HupF family hydrogenase formation chaperone</fullName>
    </submittedName>
</protein>
<proteinExistence type="inferred from homology"/>
<accession>A0A523USU4</accession>
<dbReference type="Pfam" id="PF01455">
    <property type="entry name" value="HupF_HypC"/>
    <property type="match status" value="1"/>
</dbReference>
<dbReference type="InterPro" id="IPR019812">
    <property type="entry name" value="Hydgase_assmbl_chp_CS"/>
</dbReference>
<name>A0A523USU4_UNCT6</name>
<reference evidence="2 3" key="1">
    <citation type="submission" date="2019-03" db="EMBL/GenBank/DDBJ databases">
        <title>Metabolic potential of uncultured bacteria and archaea associated with petroleum seepage in deep-sea sediments.</title>
        <authorList>
            <person name="Dong X."/>
            <person name="Hubert C."/>
        </authorList>
    </citation>
    <scope>NUCLEOTIDE SEQUENCE [LARGE SCALE GENOMIC DNA]</scope>
    <source>
        <strain evidence="2">E44_bin18</strain>
    </source>
</reference>